<evidence type="ECO:0000259" key="8">
    <source>
        <dbReference type="PROSITE" id="PS51917"/>
    </source>
</evidence>
<evidence type="ECO:0000256" key="3">
    <source>
        <dbReference type="ARBA" id="ARBA00022490"/>
    </source>
</evidence>
<proteinExistence type="predicted"/>
<comment type="caution">
    <text evidence="9">The sequence shown here is derived from an EMBL/GenBank/DDBJ whole genome shotgun (WGS) entry which is preliminary data.</text>
</comment>
<evidence type="ECO:0000256" key="5">
    <source>
        <dbReference type="ARBA" id="ARBA00023242"/>
    </source>
</evidence>
<feature type="domain" description="Pru" evidence="8">
    <location>
        <begin position="281"/>
        <end position="407"/>
    </location>
</feature>
<dbReference type="PROSITE" id="PS51917">
    <property type="entry name" value="PRU"/>
    <property type="match status" value="1"/>
</dbReference>
<reference evidence="9" key="1">
    <citation type="submission" date="2020-10" db="EMBL/GenBank/DDBJ databases">
        <title>Unveiling of a novel bifunctional photoreceptor, Dualchrome1, isolated from a cosmopolitan green alga.</title>
        <authorList>
            <person name="Suzuki S."/>
            <person name="Kawachi M."/>
        </authorList>
    </citation>
    <scope>NUCLEOTIDE SEQUENCE</scope>
    <source>
        <strain evidence="9">NIES 2893</strain>
    </source>
</reference>
<dbReference type="InterPro" id="IPR044868">
    <property type="entry name" value="Rpn13/ADRM1_Pru"/>
</dbReference>
<dbReference type="PANTHER" id="PTHR12225:SF0">
    <property type="entry name" value="PROTEASOMAL UBIQUITIN RECEPTOR ADRM1"/>
    <property type="match status" value="1"/>
</dbReference>
<feature type="compositionally biased region" description="Low complexity" evidence="6">
    <location>
        <begin position="413"/>
        <end position="446"/>
    </location>
</feature>
<keyword evidence="10" id="KW-1185">Reference proteome</keyword>
<dbReference type="InterPro" id="IPR032368">
    <property type="entry name" value="RPN13_DEUBAD"/>
</dbReference>
<dbReference type="Pfam" id="PF04683">
    <property type="entry name" value="Rpn13_ADRM1_Pru"/>
    <property type="match status" value="1"/>
</dbReference>
<dbReference type="PANTHER" id="PTHR12225">
    <property type="entry name" value="ADHESION REGULATING MOLECULE 1 110 KDA CELL MEMBRANE GLYCOPROTEIN"/>
    <property type="match status" value="1"/>
</dbReference>
<evidence type="ECO:0000313" key="9">
    <source>
        <dbReference type="EMBL" id="GHP11411.1"/>
    </source>
</evidence>
<feature type="region of interest" description="Disordered" evidence="6">
    <location>
        <begin position="1"/>
        <end position="24"/>
    </location>
</feature>
<protein>
    <submittedName>
        <fullName evidence="9">Uncharacterized protein</fullName>
    </submittedName>
</protein>
<evidence type="ECO:0000256" key="6">
    <source>
        <dbReference type="SAM" id="MobiDB-lite"/>
    </source>
</evidence>
<keyword evidence="5" id="KW-0539">Nucleus</keyword>
<dbReference type="EMBL" id="BNJQ01000034">
    <property type="protein sequence ID" value="GHP11411.1"/>
    <property type="molecule type" value="Genomic_DNA"/>
</dbReference>
<feature type="domain" description="DEUBAD" evidence="7">
    <location>
        <begin position="480"/>
        <end position="593"/>
    </location>
</feature>
<feature type="region of interest" description="Disordered" evidence="6">
    <location>
        <begin position="585"/>
        <end position="619"/>
    </location>
</feature>
<evidence type="ECO:0000256" key="2">
    <source>
        <dbReference type="ARBA" id="ARBA00004496"/>
    </source>
</evidence>
<keyword evidence="4" id="KW-0647">Proteasome</keyword>
<dbReference type="Gene3D" id="1.10.2020.20">
    <property type="match status" value="1"/>
</dbReference>
<dbReference type="GO" id="GO:0008541">
    <property type="term" value="C:proteasome regulatory particle, lid subcomplex"/>
    <property type="evidence" value="ECO:0007669"/>
    <property type="project" value="TreeGrafter"/>
</dbReference>
<dbReference type="OrthoDB" id="340431at2759"/>
<keyword evidence="3" id="KW-0963">Cytoplasm</keyword>
<dbReference type="InterPro" id="IPR044867">
    <property type="entry name" value="DEUBAD_dom"/>
</dbReference>
<feature type="compositionally biased region" description="Acidic residues" evidence="6">
    <location>
        <begin position="604"/>
        <end position="619"/>
    </location>
</feature>
<evidence type="ECO:0000256" key="1">
    <source>
        <dbReference type="ARBA" id="ARBA00004123"/>
    </source>
</evidence>
<organism evidence="9 10">
    <name type="scientific">Pycnococcus provasolii</name>
    <dbReference type="NCBI Taxonomy" id="41880"/>
    <lineage>
        <taxon>Eukaryota</taxon>
        <taxon>Viridiplantae</taxon>
        <taxon>Chlorophyta</taxon>
        <taxon>Pseudoscourfieldiophyceae</taxon>
        <taxon>Pseudoscourfieldiales</taxon>
        <taxon>Pycnococcaceae</taxon>
        <taxon>Pycnococcus</taxon>
    </lineage>
</organism>
<dbReference type="InterPro" id="IPR038633">
    <property type="entry name" value="Rpn13/ADRM1_Pru_sf"/>
</dbReference>
<dbReference type="InterPro" id="IPR006773">
    <property type="entry name" value="Rpn13/ADRM1"/>
</dbReference>
<accession>A0A830I111</accession>
<evidence type="ECO:0000256" key="4">
    <source>
        <dbReference type="ARBA" id="ARBA00022942"/>
    </source>
</evidence>
<evidence type="ECO:0000313" key="10">
    <source>
        <dbReference type="Proteomes" id="UP000660262"/>
    </source>
</evidence>
<gene>
    <name evidence="9" type="ORF">PPROV_001013900</name>
</gene>
<dbReference type="Pfam" id="PF16550">
    <property type="entry name" value="RPN13_C"/>
    <property type="match status" value="1"/>
</dbReference>
<name>A0A830I111_9CHLO</name>
<sequence length="619" mass="65295">MVPLPGNVNTSGVEKTAAEPAAVAQQPATPTAATMVQPVGVGVAVSMPTTAVIAATPVVPIMPVSMVQVDLNYADAHSTMLPIIQGQERVHFYDRMHSGMRFALGFCSTTCCCWHMAEPRSYWKISENKVEFNYPVPCWPFCCMESCVMDVVGTRYFDKSFKYTRASKCSCVHCCLCIPFCGEVVGYAPVECCNNDICGLLAWSCCCGCFGLLQRYTIGHRNAEHFSRKYGIARQEFMLRHPHLSHVSETAGALVSIDTHVDMVSTRIMVVHNKGDNSHDDSNGTLVEFRAGRVLRGEGSACIPDPRKGLVKISRGRDDGLTHFAWWERRSGPAAAANQDAQAEEDLIVFPDEAKMVKLPGAGRIVALQFGGAPDRDCLFWMQQKETLEPGGDEALLRRVNRALNGDSAVEDSPAAETAEPSPAGAGENTAAAPATTPATNAAASPNAATAGGGALGIDSAMLQSALGNAFGALGGGGAAEAPPPGPGLNDVLTADVVRPILANPQVAQRLAEFLPASHQSSPEQAIMELANSPQFRQQLASLSHAITSGQVDLAQFGLQPAPGAPPSIPGAGFSVADFLASVQAHVDSMQSQEQGQGGQEQQGDGDGDADMADEGGDK</sequence>
<dbReference type="InterPro" id="IPR038108">
    <property type="entry name" value="RPN13_DEUBAD_sf"/>
</dbReference>
<dbReference type="GO" id="GO:0070628">
    <property type="term" value="F:proteasome binding"/>
    <property type="evidence" value="ECO:0007669"/>
    <property type="project" value="TreeGrafter"/>
</dbReference>
<dbReference type="Gene3D" id="2.30.29.70">
    <property type="entry name" value="Proteasomal ubiquitin receptor Rpn13/ADRM1"/>
    <property type="match status" value="1"/>
</dbReference>
<dbReference type="Proteomes" id="UP000660262">
    <property type="component" value="Unassembled WGS sequence"/>
</dbReference>
<comment type="subcellular location">
    <subcellularLocation>
        <location evidence="2">Cytoplasm</location>
    </subcellularLocation>
    <subcellularLocation>
        <location evidence="1">Nucleus</location>
    </subcellularLocation>
</comment>
<dbReference type="GO" id="GO:0005737">
    <property type="term" value="C:cytoplasm"/>
    <property type="evidence" value="ECO:0007669"/>
    <property type="project" value="UniProtKB-SubCell"/>
</dbReference>
<dbReference type="PROSITE" id="PS51916">
    <property type="entry name" value="DEUBAD"/>
    <property type="match status" value="1"/>
</dbReference>
<dbReference type="GO" id="GO:0005634">
    <property type="term" value="C:nucleus"/>
    <property type="evidence" value="ECO:0007669"/>
    <property type="project" value="UniProtKB-SubCell"/>
</dbReference>
<evidence type="ECO:0000259" key="7">
    <source>
        <dbReference type="PROSITE" id="PS51916"/>
    </source>
</evidence>
<dbReference type="AlphaFoldDB" id="A0A830I111"/>
<feature type="region of interest" description="Disordered" evidence="6">
    <location>
        <begin position="407"/>
        <end position="446"/>
    </location>
</feature>
<dbReference type="GO" id="GO:0061133">
    <property type="term" value="F:endopeptidase activator activity"/>
    <property type="evidence" value="ECO:0007669"/>
    <property type="project" value="TreeGrafter"/>
</dbReference>